<dbReference type="Proteomes" id="UP000652681">
    <property type="component" value="Unassembled WGS sequence"/>
</dbReference>
<evidence type="ECO:0000256" key="3">
    <source>
        <dbReference type="ARBA" id="ARBA00022448"/>
    </source>
</evidence>
<keyword evidence="3" id="KW-0813">Transport</keyword>
<evidence type="ECO:0000256" key="6">
    <source>
        <dbReference type="ARBA" id="ARBA00022692"/>
    </source>
</evidence>
<keyword evidence="6" id="KW-0812">Transmembrane</keyword>
<keyword evidence="5" id="KW-0997">Cell inner membrane</keyword>
<keyword evidence="4" id="KW-1003">Cell membrane</keyword>
<dbReference type="GO" id="GO:0055085">
    <property type="term" value="P:transmembrane transport"/>
    <property type="evidence" value="ECO:0007669"/>
    <property type="project" value="InterPro"/>
</dbReference>
<dbReference type="GO" id="GO:0098797">
    <property type="term" value="C:plasma membrane protein complex"/>
    <property type="evidence" value="ECO:0007669"/>
    <property type="project" value="TreeGrafter"/>
</dbReference>
<evidence type="ECO:0000256" key="2">
    <source>
        <dbReference type="ARBA" id="ARBA00006555"/>
    </source>
</evidence>
<dbReference type="PROSITE" id="PS52015">
    <property type="entry name" value="TONB_CTD"/>
    <property type="match status" value="1"/>
</dbReference>
<dbReference type="GO" id="GO:0031992">
    <property type="term" value="F:energy transducer activity"/>
    <property type="evidence" value="ECO:0007669"/>
    <property type="project" value="TreeGrafter"/>
</dbReference>
<evidence type="ECO:0000256" key="1">
    <source>
        <dbReference type="ARBA" id="ARBA00004383"/>
    </source>
</evidence>
<comment type="similarity">
    <text evidence="2">Belongs to the TonB family.</text>
</comment>
<evidence type="ECO:0000313" key="12">
    <source>
        <dbReference type="Proteomes" id="UP000652681"/>
    </source>
</evidence>
<dbReference type="AlphaFoldDB" id="A0A8J6TTH6"/>
<dbReference type="EMBL" id="JACVEL010000006">
    <property type="protein sequence ID" value="MBC9812849.1"/>
    <property type="molecule type" value="Genomic_DNA"/>
</dbReference>
<reference evidence="11" key="1">
    <citation type="submission" date="2020-09" db="EMBL/GenBank/DDBJ databases">
        <title>Taishania pollutisoli gen. nov., sp. nov., Isolated from Tetrabromobisphenol A-Contaminated Soil.</title>
        <authorList>
            <person name="Chen Q."/>
        </authorList>
    </citation>
    <scope>NUCLEOTIDE SEQUENCE</scope>
    <source>
        <strain evidence="11">CZZ-1</strain>
    </source>
</reference>
<evidence type="ECO:0000313" key="11">
    <source>
        <dbReference type="EMBL" id="MBC9812849.1"/>
    </source>
</evidence>
<name>A0A8J6TTH6_9FLAO</name>
<dbReference type="SUPFAM" id="SSF74653">
    <property type="entry name" value="TolA/TonB C-terminal domain"/>
    <property type="match status" value="1"/>
</dbReference>
<organism evidence="11 12">
    <name type="scientific">Taishania pollutisoli</name>
    <dbReference type="NCBI Taxonomy" id="2766479"/>
    <lineage>
        <taxon>Bacteria</taxon>
        <taxon>Pseudomonadati</taxon>
        <taxon>Bacteroidota</taxon>
        <taxon>Flavobacteriia</taxon>
        <taxon>Flavobacteriales</taxon>
        <taxon>Crocinitomicaceae</taxon>
        <taxon>Taishania</taxon>
    </lineage>
</organism>
<proteinExistence type="inferred from homology"/>
<evidence type="ECO:0000256" key="4">
    <source>
        <dbReference type="ARBA" id="ARBA00022475"/>
    </source>
</evidence>
<dbReference type="Pfam" id="PF03544">
    <property type="entry name" value="TonB_C"/>
    <property type="match status" value="1"/>
</dbReference>
<accession>A0A8J6TTH6</accession>
<feature type="domain" description="TonB C-terminal" evidence="10">
    <location>
        <begin position="148"/>
        <end position="238"/>
    </location>
</feature>
<dbReference type="NCBIfam" id="TIGR01352">
    <property type="entry name" value="tonB_Cterm"/>
    <property type="match status" value="1"/>
</dbReference>
<evidence type="ECO:0000256" key="5">
    <source>
        <dbReference type="ARBA" id="ARBA00022519"/>
    </source>
</evidence>
<dbReference type="InterPro" id="IPR006260">
    <property type="entry name" value="TonB/TolA_C"/>
</dbReference>
<dbReference type="InterPro" id="IPR051045">
    <property type="entry name" value="TonB-dependent_transducer"/>
</dbReference>
<comment type="subcellular location">
    <subcellularLocation>
        <location evidence="1">Cell inner membrane</location>
        <topology evidence="1">Single-pass membrane protein</topology>
        <orientation evidence="1">Periplasmic side</orientation>
    </subcellularLocation>
</comment>
<comment type="caution">
    <text evidence="11">The sequence shown here is derived from an EMBL/GenBank/DDBJ whole genome shotgun (WGS) entry which is preliminary data.</text>
</comment>
<evidence type="ECO:0000256" key="8">
    <source>
        <dbReference type="ARBA" id="ARBA00022989"/>
    </source>
</evidence>
<evidence type="ECO:0000259" key="10">
    <source>
        <dbReference type="PROSITE" id="PS52015"/>
    </source>
</evidence>
<keyword evidence="9" id="KW-0472">Membrane</keyword>
<keyword evidence="7" id="KW-0653">Protein transport</keyword>
<dbReference type="InterPro" id="IPR037682">
    <property type="entry name" value="TonB_C"/>
</dbReference>
<keyword evidence="12" id="KW-1185">Reference proteome</keyword>
<keyword evidence="8" id="KW-1133">Transmembrane helix</keyword>
<dbReference type="PANTHER" id="PTHR33446:SF2">
    <property type="entry name" value="PROTEIN TONB"/>
    <property type="match status" value="1"/>
</dbReference>
<dbReference type="RefSeq" id="WP_216714220.1">
    <property type="nucleotide sequence ID" value="NZ_JACVEL010000006.1"/>
</dbReference>
<sequence length="238" mass="27529">MRILLLFFIIQRSLITWGQVIILDIREGLMGQSLENSLLLITNTKTTSVDSIYLSNQSTYLFNFPETDIEYQIIISHHSGKYKPRNFTIENHYRTKQTIYLYPTNEFEKAFIEQQKNEKLISQEKNKVSLNEKMPYSDTMETEAMFVGGSIKMLDFISQAIIYPIEVYKHPMSGRAVVQFVVEKDGSVSNIRLARGSGFELLDDEAKRVVRSMPTWSPAIDINGNRRTSFFSLPITFK</sequence>
<gene>
    <name evidence="11" type="ORF">H9Y05_10245</name>
</gene>
<evidence type="ECO:0000256" key="7">
    <source>
        <dbReference type="ARBA" id="ARBA00022927"/>
    </source>
</evidence>
<dbReference type="Gene3D" id="3.30.1150.10">
    <property type="match status" value="1"/>
</dbReference>
<protein>
    <submittedName>
        <fullName evidence="11">Energy transducer TonB</fullName>
    </submittedName>
</protein>
<evidence type="ECO:0000256" key="9">
    <source>
        <dbReference type="ARBA" id="ARBA00023136"/>
    </source>
</evidence>
<dbReference type="PANTHER" id="PTHR33446">
    <property type="entry name" value="PROTEIN TONB-RELATED"/>
    <property type="match status" value="1"/>
</dbReference>
<dbReference type="GO" id="GO:0015031">
    <property type="term" value="P:protein transport"/>
    <property type="evidence" value="ECO:0007669"/>
    <property type="project" value="UniProtKB-KW"/>
</dbReference>